<dbReference type="InterPro" id="IPR003807">
    <property type="entry name" value="DUF202"/>
</dbReference>
<organism evidence="7 8">
    <name type="scientific">Pseudarthrobacter defluvii</name>
    <dbReference type="NCBI Taxonomy" id="410837"/>
    <lineage>
        <taxon>Bacteria</taxon>
        <taxon>Bacillati</taxon>
        <taxon>Actinomycetota</taxon>
        <taxon>Actinomycetes</taxon>
        <taxon>Micrococcales</taxon>
        <taxon>Micrococcaceae</taxon>
        <taxon>Pseudarthrobacter</taxon>
    </lineage>
</organism>
<dbReference type="EMBL" id="JAUSSY010000010">
    <property type="protein sequence ID" value="MDQ0119832.1"/>
    <property type="molecule type" value="Genomic_DNA"/>
</dbReference>
<evidence type="ECO:0000256" key="3">
    <source>
        <dbReference type="ARBA" id="ARBA00022989"/>
    </source>
</evidence>
<proteinExistence type="predicted"/>
<feature type="transmembrane region" description="Helical" evidence="5">
    <location>
        <begin position="20"/>
        <end position="41"/>
    </location>
</feature>
<evidence type="ECO:0000259" key="6">
    <source>
        <dbReference type="Pfam" id="PF02656"/>
    </source>
</evidence>
<keyword evidence="8" id="KW-1185">Reference proteome</keyword>
<name>A0ABT9UKQ6_9MICC</name>
<dbReference type="Pfam" id="PF02656">
    <property type="entry name" value="DUF202"/>
    <property type="match status" value="1"/>
</dbReference>
<accession>A0ABT9UKQ6</accession>
<evidence type="ECO:0000256" key="4">
    <source>
        <dbReference type="ARBA" id="ARBA00023136"/>
    </source>
</evidence>
<feature type="transmembrane region" description="Helical" evidence="5">
    <location>
        <begin position="86"/>
        <end position="109"/>
    </location>
</feature>
<dbReference type="Proteomes" id="UP001226389">
    <property type="component" value="Unassembled WGS sequence"/>
</dbReference>
<keyword evidence="2 5" id="KW-0812">Transmembrane</keyword>
<keyword evidence="4 5" id="KW-0472">Membrane</keyword>
<feature type="domain" description="DUF202" evidence="6">
    <location>
        <begin position="11"/>
        <end position="75"/>
    </location>
</feature>
<dbReference type="RefSeq" id="WP_159630585.1">
    <property type="nucleotide sequence ID" value="NZ_JAUSSY010000010.1"/>
</dbReference>
<reference evidence="7 8" key="1">
    <citation type="submission" date="2023-07" db="EMBL/GenBank/DDBJ databases">
        <title>Sorghum-associated microbial communities from plants grown in Nebraska, USA.</title>
        <authorList>
            <person name="Schachtman D."/>
        </authorList>
    </citation>
    <scope>NUCLEOTIDE SEQUENCE [LARGE SCALE GENOMIC DNA]</scope>
    <source>
        <strain evidence="7 8">DS994</strain>
    </source>
</reference>
<protein>
    <recommendedName>
        <fullName evidence="6">DUF202 domain-containing protein</fullName>
    </recommendedName>
</protein>
<gene>
    <name evidence="7" type="ORF">J2T22_003027</name>
</gene>
<evidence type="ECO:0000256" key="2">
    <source>
        <dbReference type="ARBA" id="ARBA00022692"/>
    </source>
</evidence>
<evidence type="ECO:0000313" key="7">
    <source>
        <dbReference type="EMBL" id="MDQ0119832.1"/>
    </source>
</evidence>
<feature type="transmembrane region" description="Helical" evidence="5">
    <location>
        <begin position="47"/>
        <end position="65"/>
    </location>
</feature>
<comment type="subcellular location">
    <subcellularLocation>
        <location evidence="1">Endomembrane system</location>
        <topology evidence="1">Multi-pass membrane protein</topology>
    </subcellularLocation>
</comment>
<evidence type="ECO:0000256" key="5">
    <source>
        <dbReference type="SAM" id="Phobius"/>
    </source>
</evidence>
<evidence type="ECO:0000313" key="8">
    <source>
        <dbReference type="Proteomes" id="UP001226389"/>
    </source>
</evidence>
<keyword evidence="3 5" id="KW-1133">Transmembrane helix</keyword>
<comment type="caution">
    <text evidence="7">The sequence shown here is derived from an EMBL/GenBank/DDBJ whole genome shotgun (WGS) entry which is preliminary data.</text>
</comment>
<evidence type="ECO:0000256" key="1">
    <source>
        <dbReference type="ARBA" id="ARBA00004127"/>
    </source>
</evidence>
<sequence>MASSGPSPHGDPGLQPERTALAWGRTMLALVTASAFFLRWLPTYGPPILMLPVISGGAALAIYLTQRRRYQARSHGLAGESIEADLPAVLWTAFAGLALGCLGIVVVLVS</sequence>